<accession>A0A915JPX1</accession>
<keyword evidence="1" id="KW-1185">Reference proteome</keyword>
<evidence type="ECO:0000313" key="1">
    <source>
        <dbReference type="Proteomes" id="UP000887565"/>
    </source>
</evidence>
<evidence type="ECO:0000313" key="2">
    <source>
        <dbReference type="WBParaSite" id="nRc.2.0.1.t28148-RA"/>
    </source>
</evidence>
<protein>
    <submittedName>
        <fullName evidence="2">Uncharacterized protein</fullName>
    </submittedName>
</protein>
<dbReference type="Proteomes" id="UP000887565">
    <property type="component" value="Unplaced"/>
</dbReference>
<dbReference type="WBParaSite" id="nRc.2.0.1.t28148-RA">
    <property type="protein sequence ID" value="nRc.2.0.1.t28148-RA"/>
    <property type="gene ID" value="nRc.2.0.1.g28148"/>
</dbReference>
<reference evidence="2" key="1">
    <citation type="submission" date="2022-11" db="UniProtKB">
        <authorList>
            <consortium name="WormBaseParasite"/>
        </authorList>
    </citation>
    <scope>IDENTIFICATION</scope>
</reference>
<sequence length="72" mass="8099">VDARHYVLPNACTNPELAQKFEYHIGIKAFKPAFVINDNILSTFSALSSHPCCATIFGKYLSKSRQALLIEW</sequence>
<dbReference type="AlphaFoldDB" id="A0A915JPX1"/>
<proteinExistence type="predicted"/>
<organism evidence="1 2">
    <name type="scientific">Romanomermis culicivorax</name>
    <name type="common">Nematode worm</name>
    <dbReference type="NCBI Taxonomy" id="13658"/>
    <lineage>
        <taxon>Eukaryota</taxon>
        <taxon>Metazoa</taxon>
        <taxon>Ecdysozoa</taxon>
        <taxon>Nematoda</taxon>
        <taxon>Enoplea</taxon>
        <taxon>Dorylaimia</taxon>
        <taxon>Mermithida</taxon>
        <taxon>Mermithoidea</taxon>
        <taxon>Mermithidae</taxon>
        <taxon>Romanomermis</taxon>
    </lineage>
</organism>
<name>A0A915JPX1_ROMCU</name>